<keyword evidence="2" id="KW-1185">Reference proteome</keyword>
<proteinExistence type="predicted"/>
<dbReference type="AlphaFoldDB" id="A0AAV7LJ00"/>
<organism evidence="1 2">
    <name type="scientific">Pleurodeles waltl</name>
    <name type="common">Iberian ribbed newt</name>
    <dbReference type="NCBI Taxonomy" id="8319"/>
    <lineage>
        <taxon>Eukaryota</taxon>
        <taxon>Metazoa</taxon>
        <taxon>Chordata</taxon>
        <taxon>Craniata</taxon>
        <taxon>Vertebrata</taxon>
        <taxon>Euteleostomi</taxon>
        <taxon>Amphibia</taxon>
        <taxon>Batrachia</taxon>
        <taxon>Caudata</taxon>
        <taxon>Salamandroidea</taxon>
        <taxon>Salamandridae</taxon>
        <taxon>Pleurodelinae</taxon>
        <taxon>Pleurodeles</taxon>
    </lineage>
</organism>
<dbReference type="EMBL" id="JANPWB010000015">
    <property type="protein sequence ID" value="KAJ1090347.1"/>
    <property type="molecule type" value="Genomic_DNA"/>
</dbReference>
<evidence type="ECO:0000313" key="1">
    <source>
        <dbReference type="EMBL" id="KAJ1090347.1"/>
    </source>
</evidence>
<comment type="caution">
    <text evidence="1">The sequence shown here is derived from an EMBL/GenBank/DDBJ whole genome shotgun (WGS) entry which is preliminary data.</text>
</comment>
<name>A0AAV7LJ00_PLEWA</name>
<sequence length="118" mass="13132">MVVALKHCKPNIESGNCDDEDPEPAVLWPVHARRSAKYALERRTELCCEPGTHRNVRVTQDHSQPLRKGTLIQPSNWCAALPAALQKTTVCRLELTLTSEVRNRGRANHGSVLLLQTG</sequence>
<accession>A0AAV7LJ00</accession>
<gene>
    <name evidence="1" type="ORF">NDU88_003480</name>
</gene>
<dbReference type="Proteomes" id="UP001066276">
    <property type="component" value="Chromosome 11"/>
</dbReference>
<reference evidence="1" key="1">
    <citation type="journal article" date="2022" name="bioRxiv">
        <title>Sequencing and chromosome-scale assembly of the giantPleurodeles waltlgenome.</title>
        <authorList>
            <person name="Brown T."/>
            <person name="Elewa A."/>
            <person name="Iarovenko S."/>
            <person name="Subramanian E."/>
            <person name="Araus A.J."/>
            <person name="Petzold A."/>
            <person name="Susuki M."/>
            <person name="Suzuki K.-i.T."/>
            <person name="Hayashi T."/>
            <person name="Toyoda A."/>
            <person name="Oliveira C."/>
            <person name="Osipova E."/>
            <person name="Leigh N.D."/>
            <person name="Simon A."/>
            <person name="Yun M.H."/>
        </authorList>
    </citation>
    <scope>NUCLEOTIDE SEQUENCE</scope>
    <source>
        <strain evidence="1">20211129_DDA</strain>
        <tissue evidence="1">Liver</tissue>
    </source>
</reference>
<protein>
    <submittedName>
        <fullName evidence="1">Uncharacterized protein</fullName>
    </submittedName>
</protein>
<evidence type="ECO:0000313" key="2">
    <source>
        <dbReference type="Proteomes" id="UP001066276"/>
    </source>
</evidence>